<comment type="similarity">
    <text evidence="2">Belongs to the SusD family.</text>
</comment>
<feature type="domain" description="RagB/SusD" evidence="6">
    <location>
        <begin position="355"/>
        <end position="443"/>
    </location>
</feature>
<sequence>MGMVMSLTACKKESKLNPIPTSLISDASAYDSPDRIATLVNGLYATFKGSGFFGTQYIYYSEARSGDFISTNLNPTRGGLTYQMTVDPGISDVSAVWTQGYQIINACNVFISSMEEKGIKVLTPQIANNYLAEARFLRGLSYYYLLQLYAEPFTKNNGQGKGLPLRLTPNKGLAEYNLARSSVAEVYKQIITDLDYAEANLPANYSSAALNTTRAHVNTVISAKTNVYLSMGDYANVIKEADKIVPATAPFVAPTGVKNALQTEVTAIFKAPYTTTESVFSMPFSNTDVPGTSLANAYLPDGANATGLGSAGTGDFYLFEGGIVSDPLWKTTDKRRALVFTTIAGGNKGRQWSTKYATGSPYTDYVPVIRYAEVLLNLAEALANVNGVDSRSLALLNAVRQRADQTTTLTASSQPELISKIIHERHIEFLGEGIRNADLMRLKLSVPAKTPLGSSPVPQINPENPNYLWPIPNTESLYNKDI</sequence>
<dbReference type="GO" id="GO:0009279">
    <property type="term" value="C:cell outer membrane"/>
    <property type="evidence" value="ECO:0007669"/>
    <property type="project" value="UniProtKB-SubCell"/>
</dbReference>
<reference evidence="8 9" key="1">
    <citation type="submission" date="2016-10" db="EMBL/GenBank/DDBJ databases">
        <authorList>
            <person name="de Groot N.N."/>
        </authorList>
    </citation>
    <scope>NUCLEOTIDE SEQUENCE [LARGE SCALE GENOMIC DNA]</scope>
    <source>
        <strain evidence="8 9">ATCC 51969</strain>
    </source>
</reference>
<evidence type="ECO:0000259" key="6">
    <source>
        <dbReference type="Pfam" id="PF07980"/>
    </source>
</evidence>
<evidence type="ECO:0000313" key="9">
    <source>
        <dbReference type="Proteomes" id="UP000183129"/>
    </source>
</evidence>
<dbReference type="Proteomes" id="UP000183129">
    <property type="component" value="Unassembled WGS sequence"/>
</dbReference>
<evidence type="ECO:0000256" key="3">
    <source>
        <dbReference type="ARBA" id="ARBA00022729"/>
    </source>
</evidence>
<dbReference type="InterPro" id="IPR033985">
    <property type="entry name" value="SusD-like_N"/>
</dbReference>
<dbReference type="CDD" id="cd08977">
    <property type="entry name" value="SusD"/>
    <property type="match status" value="1"/>
</dbReference>
<dbReference type="Gene3D" id="1.25.40.390">
    <property type="match status" value="1"/>
</dbReference>
<keyword evidence="3" id="KW-0732">Signal</keyword>
<accession>A0A1I2AH97</accession>
<protein>
    <submittedName>
        <fullName evidence="8">Starch-binding associating with outer membrane</fullName>
    </submittedName>
</protein>
<evidence type="ECO:0000256" key="5">
    <source>
        <dbReference type="ARBA" id="ARBA00023237"/>
    </source>
</evidence>
<gene>
    <name evidence="8" type="ORF">SAMN03003324_00420</name>
</gene>
<dbReference type="SUPFAM" id="SSF48452">
    <property type="entry name" value="TPR-like"/>
    <property type="match status" value="1"/>
</dbReference>
<dbReference type="Pfam" id="PF07980">
    <property type="entry name" value="SusD_RagB"/>
    <property type="match status" value="1"/>
</dbReference>
<name>A0A1I2AH97_9SPHI</name>
<evidence type="ECO:0000259" key="7">
    <source>
        <dbReference type="Pfam" id="PF14322"/>
    </source>
</evidence>
<keyword evidence="4" id="KW-0472">Membrane</keyword>
<dbReference type="EMBL" id="FONS01000001">
    <property type="protein sequence ID" value="SFE42210.1"/>
    <property type="molecule type" value="Genomic_DNA"/>
</dbReference>
<feature type="domain" description="SusD-like N-terminal" evidence="7">
    <location>
        <begin position="30"/>
        <end position="217"/>
    </location>
</feature>
<dbReference type="InterPro" id="IPR011990">
    <property type="entry name" value="TPR-like_helical_dom_sf"/>
</dbReference>
<comment type="subcellular location">
    <subcellularLocation>
        <location evidence="1">Cell outer membrane</location>
    </subcellularLocation>
</comment>
<dbReference type="STRING" id="34086.SAMN04488084_101250"/>
<dbReference type="InterPro" id="IPR012944">
    <property type="entry name" value="SusD_RagB_dom"/>
</dbReference>
<evidence type="ECO:0000256" key="1">
    <source>
        <dbReference type="ARBA" id="ARBA00004442"/>
    </source>
</evidence>
<evidence type="ECO:0000256" key="2">
    <source>
        <dbReference type="ARBA" id="ARBA00006275"/>
    </source>
</evidence>
<dbReference type="AlphaFoldDB" id="A0A1I2AH97"/>
<organism evidence="8 9">
    <name type="scientific">Pedobacter antarcticus</name>
    <dbReference type="NCBI Taxonomy" id="34086"/>
    <lineage>
        <taxon>Bacteria</taxon>
        <taxon>Pseudomonadati</taxon>
        <taxon>Bacteroidota</taxon>
        <taxon>Sphingobacteriia</taxon>
        <taxon>Sphingobacteriales</taxon>
        <taxon>Sphingobacteriaceae</taxon>
        <taxon>Pedobacter</taxon>
    </lineage>
</organism>
<proteinExistence type="inferred from homology"/>
<evidence type="ECO:0000313" key="8">
    <source>
        <dbReference type="EMBL" id="SFE42210.1"/>
    </source>
</evidence>
<evidence type="ECO:0000256" key="4">
    <source>
        <dbReference type="ARBA" id="ARBA00023136"/>
    </source>
</evidence>
<dbReference type="Pfam" id="PF14322">
    <property type="entry name" value="SusD-like_3"/>
    <property type="match status" value="1"/>
</dbReference>
<keyword evidence="5" id="KW-0998">Cell outer membrane</keyword>